<reference evidence="1 2" key="1">
    <citation type="journal article" date="2022" name="Hortic Res">
        <title>A haplotype resolved chromosomal level avocado genome allows analysis of novel avocado genes.</title>
        <authorList>
            <person name="Nath O."/>
            <person name="Fletcher S.J."/>
            <person name="Hayward A."/>
            <person name="Shaw L.M."/>
            <person name="Masouleh A.K."/>
            <person name="Furtado A."/>
            <person name="Henry R.J."/>
            <person name="Mitter N."/>
        </authorList>
    </citation>
    <scope>NUCLEOTIDE SEQUENCE [LARGE SCALE GENOMIC DNA]</scope>
    <source>
        <strain evidence="2">cv. Hass</strain>
    </source>
</reference>
<sequence length="209" mass="24097">MSRRTSHATAGAAWSRADTGSLSLPPSPSPSLSLSLFLSLFAGLSVSLNAAEDSFSPLLLALPHHILPGSSYRAFLQQINTRQSSLITIAEMDKSWIDLPNRMSREYMDGINHFMEFTNGFDNEFINCPCRKYVNRYYYRREFVREHLILNGFLKQYKNWIRHKEEYVSYRREERDEIEVDDMSEIDPMMAMLNDIACGLAPEYTSCET</sequence>
<protein>
    <submittedName>
        <fullName evidence="1">Uncharacterized protein</fullName>
    </submittedName>
</protein>
<name>A0ACC2K8B3_PERAE</name>
<organism evidence="1 2">
    <name type="scientific">Persea americana</name>
    <name type="common">Avocado</name>
    <dbReference type="NCBI Taxonomy" id="3435"/>
    <lineage>
        <taxon>Eukaryota</taxon>
        <taxon>Viridiplantae</taxon>
        <taxon>Streptophyta</taxon>
        <taxon>Embryophyta</taxon>
        <taxon>Tracheophyta</taxon>
        <taxon>Spermatophyta</taxon>
        <taxon>Magnoliopsida</taxon>
        <taxon>Magnoliidae</taxon>
        <taxon>Laurales</taxon>
        <taxon>Lauraceae</taxon>
        <taxon>Persea</taxon>
    </lineage>
</organism>
<accession>A0ACC2K8B3</accession>
<dbReference type="EMBL" id="CM056812">
    <property type="protein sequence ID" value="KAJ8617330.1"/>
    <property type="molecule type" value="Genomic_DNA"/>
</dbReference>
<proteinExistence type="predicted"/>
<comment type="caution">
    <text evidence="1">The sequence shown here is derived from an EMBL/GenBank/DDBJ whole genome shotgun (WGS) entry which is preliminary data.</text>
</comment>
<evidence type="ECO:0000313" key="1">
    <source>
        <dbReference type="EMBL" id="KAJ8617330.1"/>
    </source>
</evidence>
<evidence type="ECO:0000313" key="2">
    <source>
        <dbReference type="Proteomes" id="UP001234297"/>
    </source>
</evidence>
<dbReference type="Proteomes" id="UP001234297">
    <property type="component" value="Chromosome 4"/>
</dbReference>
<gene>
    <name evidence="1" type="ORF">MRB53_013516</name>
</gene>
<keyword evidence="2" id="KW-1185">Reference proteome</keyword>